<evidence type="ECO:0000259" key="1">
    <source>
        <dbReference type="Pfam" id="PF09792"/>
    </source>
</evidence>
<dbReference type="InterPro" id="IPR018620">
    <property type="entry name" value="Ubiquitin3-bd_protein_But2_C"/>
</dbReference>
<reference evidence="2" key="1">
    <citation type="journal article" date="2021" name="Nat. Commun.">
        <title>Genetic determinants of endophytism in the Arabidopsis root mycobiome.</title>
        <authorList>
            <person name="Mesny F."/>
            <person name="Miyauchi S."/>
            <person name="Thiergart T."/>
            <person name="Pickel B."/>
            <person name="Atanasova L."/>
            <person name="Karlsson M."/>
            <person name="Huettel B."/>
            <person name="Barry K.W."/>
            <person name="Haridas S."/>
            <person name="Chen C."/>
            <person name="Bauer D."/>
            <person name="Andreopoulos W."/>
            <person name="Pangilinan J."/>
            <person name="LaButti K."/>
            <person name="Riley R."/>
            <person name="Lipzen A."/>
            <person name="Clum A."/>
            <person name="Drula E."/>
            <person name="Henrissat B."/>
            <person name="Kohler A."/>
            <person name="Grigoriev I.V."/>
            <person name="Martin F.M."/>
            <person name="Hacquard S."/>
        </authorList>
    </citation>
    <scope>NUCLEOTIDE SEQUENCE</scope>
    <source>
        <strain evidence="2">MPI-CAGE-AT-0147</strain>
    </source>
</reference>
<gene>
    <name evidence="2" type="ORF">EDB81DRAFT_804999</name>
</gene>
<protein>
    <recommendedName>
        <fullName evidence="1">Ubiquitin 3 binding protein But2 C-terminal domain-containing protein</fullName>
    </recommendedName>
</protein>
<accession>A0A9P9IWM4</accession>
<keyword evidence="3" id="KW-1185">Reference proteome</keyword>
<name>A0A9P9IWM4_9HYPO</name>
<organism evidence="2 3">
    <name type="scientific">Dactylonectria macrodidyma</name>
    <dbReference type="NCBI Taxonomy" id="307937"/>
    <lineage>
        <taxon>Eukaryota</taxon>
        <taxon>Fungi</taxon>
        <taxon>Dikarya</taxon>
        <taxon>Ascomycota</taxon>
        <taxon>Pezizomycotina</taxon>
        <taxon>Sordariomycetes</taxon>
        <taxon>Hypocreomycetidae</taxon>
        <taxon>Hypocreales</taxon>
        <taxon>Nectriaceae</taxon>
        <taxon>Dactylonectria</taxon>
    </lineage>
</organism>
<dbReference type="Proteomes" id="UP000738349">
    <property type="component" value="Unassembled WGS sequence"/>
</dbReference>
<sequence length="243" mass="26298">MVYITRRESVALEGVFGHQHHSSSITLSVDIPFPLTTLASIYTSLSPFDMLFQSILATVIAAVSVLGAPLEDHAVEGRSIEPRAPKFFTPTVWSYNVRNGAISSTTRGVVSKYDSNNGNDITALLTFKYPAAAVGKQCQFVFYLNHGGNLHGSGKLDFYSSNSPAPGPTSGWGPGNQRNQHLGRLSVVRGADATWDATYFSYLTKKTPCKAAGTVEAFELVGVYDNDFVSWNPSVAGPRIVWT</sequence>
<proteinExistence type="predicted"/>
<feature type="domain" description="Ubiquitin 3 binding protein But2 C-terminal" evidence="1">
    <location>
        <begin position="106"/>
        <end position="227"/>
    </location>
</feature>
<dbReference type="AlphaFoldDB" id="A0A9P9IWM4"/>
<dbReference type="Pfam" id="PF09792">
    <property type="entry name" value="But2"/>
    <property type="match status" value="1"/>
</dbReference>
<evidence type="ECO:0000313" key="2">
    <source>
        <dbReference type="EMBL" id="KAH7133700.1"/>
    </source>
</evidence>
<dbReference type="EMBL" id="JAGMUV010000015">
    <property type="protein sequence ID" value="KAH7133700.1"/>
    <property type="molecule type" value="Genomic_DNA"/>
</dbReference>
<dbReference type="OrthoDB" id="5356630at2759"/>
<evidence type="ECO:0000313" key="3">
    <source>
        <dbReference type="Proteomes" id="UP000738349"/>
    </source>
</evidence>
<comment type="caution">
    <text evidence="2">The sequence shown here is derived from an EMBL/GenBank/DDBJ whole genome shotgun (WGS) entry which is preliminary data.</text>
</comment>